<organism evidence="2 3">
    <name type="scientific">Acinetobacter baumannii MRSN 3527</name>
    <dbReference type="NCBI Taxonomy" id="1409923"/>
    <lineage>
        <taxon>Bacteria</taxon>
        <taxon>Pseudomonadati</taxon>
        <taxon>Pseudomonadota</taxon>
        <taxon>Gammaproteobacteria</taxon>
        <taxon>Moraxellales</taxon>
        <taxon>Moraxellaceae</taxon>
        <taxon>Acinetobacter</taxon>
        <taxon>Acinetobacter calcoaceticus/baumannii complex</taxon>
    </lineage>
</organism>
<dbReference type="EMBL" id="JPHZ01000024">
    <property type="protein sequence ID" value="KLT86886.1"/>
    <property type="molecule type" value="Genomic_DNA"/>
</dbReference>
<keyword evidence="1" id="KW-0472">Membrane</keyword>
<accession>A0A0J0ZXC5</accession>
<dbReference type="PATRIC" id="fig|1409923.3.peg.1688"/>
<proteinExistence type="predicted"/>
<dbReference type="AlphaFoldDB" id="A0A0J0ZXC5"/>
<dbReference type="Proteomes" id="UP000036122">
    <property type="component" value="Unassembled WGS sequence"/>
</dbReference>
<evidence type="ECO:0000313" key="2">
    <source>
        <dbReference type="EMBL" id="KLT86886.1"/>
    </source>
</evidence>
<reference evidence="2 3" key="1">
    <citation type="submission" date="2014-07" db="EMBL/GenBank/DDBJ databases">
        <authorList>
            <person name="Harkins D.M."/>
            <person name="Lesho E."/>
            <person name="Waterman P.E."/>
            <person name="Chan A."/>
            <person name="Fouts D.E."/>
        </authorList>
    </citation>
    <scope>NUCLEOTIDE SEQUENCE [LARGE SCALE GENOMIC DNA]</scope>
    <source>
        <strain evidence="2 3">MRSN 3527</strain>
    </source>
</reference>
<keyword evidence="1" id="KW-0812">Transmembrane</keyword>
<keyword evidence="1" id="KW-1133">Transmembrane helix</keyword>
<evidence type="ECO:0000313" key="3">
    <source>
        <dbReference type="Proteomes" id="UP000036122"/>
    </source>
</evidence>
<protein>
    <submittedName>
        <fullName evidence="2">Uncharacterized protein</fullName>
    </submittedName>
</protein>
<evidence type="ECO:0000256" key="1">
    <source>
        <dbReference type="SAM" id="Phobius"/>
    </source>
</evidence>
<name>A0A0J0ZXC5_ACIBA</name>
<comment type="caution">
    <text evidence="2">The sequence shown here is derived from an EMBL/GenBank/DDBJ whole genome shotgun (WGS) entry which is preliminary data.</text>
</comment>
<feature type="transmembrane region" description="Helical" evidence="1">
    <location>
        <begin position="15"/>
        <end position="34"/>
    </location>
</feature>
<sequence>MLFLPVIPDALWNNFYISFFMGIVVGVAMKGVVFKNK</sequence>
<gene>
    <name evidence="2" type="ORF">T630_1337</name>
</gene>